<comment type="caution">
    <text evidence="2">The sequence shown here is derived from an EMBL/GenBank/DDBJ whole genome shotgun (WGS) entry which is preliminary data.</text>
</comment>
<feature type="domain" description="KaiC-like" evidence="1">
    <location>
        <begin position="23"/>
        <end position="155"/>
    </location>
</feature>
<dbReference type="InterPro" id="IPR051347">
    <property type="entry name" value="Circadian_clock_KaiC-rel"/>
</dbReference>
<dbReference type="InterPro" id="IPR014774">
    <property type="entry name" value="KaiC-like_dom"/>
</dbReference>
<dbReference type="InterPro" id="IPR027417">
    <property type="entry name" value="P-loop_NTPase"/>
</dbReference>
<evidence type="ECO:0000313" key="2">
    <source>
        <dbReference type="EMBL" id="GLV58743.1"/>
    </source>
</evidence>
<dbReference type="Proteomes" id="UP001344906">
    <property type="component" value="Unassembled WGS sequence"/>
</dbReference>
<dbReference type="PANTHER" id="PTHR42926:SF1">
    <property type="entry name" value="CIRCADIAN CLOCK OSCILLATOR PROTEIN KAIC 1"/>
    <property type="match status" value="1"/>
</dbReference>
<dbReference type="PANTHER" id="PTHR42926">
    <property type="match status" value="1"/>
</dbReference>
<name>A0ABQ6FWU8_9CHLR</name>
<organism evidence="2 3">
    <name type="scientific">Dictyobacter halimunensis</name>
    <dbReference type="NCBI Taxonomy" id="3026934"/>
    <lineage>
        <taxon>Bacteria</taxon>
        <taxon>Bacillati</taxon>
        <taxon>Chloroflexota</taxon>
        <taxon>Ktedonobacteria</taxon>
        <taxon>Ktedonobacterales</taxon>
        <taxon>Dictyobacteraceae</taxon>
        <taxon>Dictyobacter</taxon>
    </lineage>
</organism>
<accession>A0ABQ6FWU8</accession>
<evidence type="ECO:0000313" key="3">
    <source>
        <dbReference type="Proteomes" id="UP001344906"/>
    </source>
</evidence>
<dbReference type="Pfam" id="PF06745">
    <property type="entry name" value="ATPase"/>
    <property type="match status" value="1"/>
</dbReference>
<dbReference type="RefSeq" id="WP_338255074.1">
    <property type="nucleotide sequence ID" value="NZ_BSRI01000002.1"/>
</dbReference>
<sequence>MQHALSVNGGVTVHHWDPVELGPDQVATELLAALEQTGAQRLVIDSIAELERAIRRSSGAERVPDYLAALLSLLRERGVTLLAIKESMQIITTQLDFSVDELSVLAENVILVQHLIYGGRMHRVLSVPKMRFSDHDDTPRDFLIVPPEGVRVLTPNEGDQDMLHTLAEQQATIHRKESPIQRSSQSGQEQQ</sequence>
<dbReference type="SUPFAM" id="SSF52540">
    <property type="entry name" value="P-loop containing nucleoside triphosphate hydrolases"/>
    <property type="match status" value="1"/>
</dbReference>
<gene>
    <name evidence="2" type="ORF">KDH_55730</name>
</gene>
<keyword evidence="3" id="KW-1185">Reference proteome</keyword>
<dbReference type="Gene3D" id="3.40.50.300">
    <property type="entry name" value="P-loop containing nucleotide triphosphate hydrolases"/>
    <property type="match status" value="1"/>
</dbReference>
<evidence type="ECO:0000259" key="1">
    <source>
        <dbReference type="Pfam" id="PF06745"/>
    </source>
</evidence>
<reference evidence="2 3" key="1">
    <citation type="submission" date="2023-02" db="EMBL/GenBank/DDBJ databases">
        <title>Dictyobacter halimunensis sp. nov., a new member of the class Ktedonobacteria from forest soil in a geothermal area.</title>
        <authorList>
            <person name="Rachmania M.K."/>
            <person name="Ningsih F."/>
            <person name="Sakai Y."/>
            <person name="Yabe S."/>
            <person name="Yokota A."/>
            <person name="Sjamsuridzal W."/>
        </authorList>
    </citation>
    <scope>NUCLEOTIDE SEQUENCE [LARGE SCALE GENOMIC DNA]</scope>
    <source>
        <strain evidence="2 3">S3.2.2.5</strain>
    </source>
</reference>
<protein>
    <recommendedName>
        <fullName evidence="1">KaiC-like domain-containing protein</fullName>
    </recommendedName>
</protein>
<proteinExistence type="predicted"/>
<dbReference type="EMBL" id="BSRI01000002">
    <property type="protein sequence ID" value="GLV58743.1"/>
    <property type="molecule type" value="Genomic_DNA"/>
</dbReference>